<dbReference type="AlphaFoldDB" id="A0A1G1ZQ33"/>
<comment type="caution">
    <text evidence="1">The sequence shown here is derived from an EMBL/GenBank/DDBJ whole genome shotgun (WGS) entry which is preliminary data.</text>
</comment>
<evidence type="ECO:0000313" key="1">
    <source>
        <dbReference type="EMBL" id="OGY65927.1"/>
    </source>
</evidence>
<accession>A0A1G1ZQ33</accession>
<sequence length="212" mass="24272">MSPTFLKRKKNRQLCRKCRRSIEIVSLRETRGLTQIYLPAGRQARTSRINWTSGIQWIPEVPNIEQKIATLRKAAIFVILTASNLKGEAMEAITAILVFSLSFSIQEGSEDSRFRGVGKILELNDARIADFYHKSNSEFINVCLVWRRTSYWAQIHIDSARLQLRAERRYVGLSGTIEVGSRICKNAVISAPRIPYYLIRRQIAEFRRNGGG</sequence>
<organism evidence="1 2">
    <name type="scientific">Candidatus Harrisonbacteria bacterium RIFCSPLOWO2_01_FULL_44_18</name>
    <dbReference type="NCBI Taxonomy" id="1798407"/>
    <lineage>
        <taxon>Bacteria</taxon>
        <taxon>Candidatus Harrisoniibacteriota</taxon>
    </lineage>
</organism>
<dbReference type="STRING" id="1798407.A3A16_00890"/>
<reference evidence="1 2" key="1">
    <citation type="journal article" date="2016" name="Nat. Commun.">
        <title>Thousands of microbial genomes shed light on interconnected biogeochemical processes in an aquifer system.</title>
        <authorList>
            <person name="Anantharaman K."/>
            <person name="Brown C.T."/>
            <person name="Hug L.A."/>
            <person name="Sharon I."/>
            <person name="Castelle C.J."/>
            <person name="Probst A.J."/>
            <person name="Thomas B.C."/>
            <person name="Singh A."/>
            <person name="Wilkins M.J."/>
            <person name="Karaoz U."/>
            <person name="Brodie E.L."/>
            <person name="Williams K.H."/>
            <person name="Hubbard S.S."/>
            <person name="Banfield J.F."/>
        </authorList>
    </citation>
    <scope>NUCLEOTIDE SEQUENCE [LARGE SCALE GENOMIC DNA]</scope>
</reference>
<dbReference type="EMBL" id="MHJJ01000005">
    <property type="protein sequence ID" value="OGY65927.1"/>
    <property type="molecule type" value="Genomic_DNA"/>
</dbReference>
<dbReference type="Proteomes" id="UP000177942">
    <property type="component" value="Unassembled WGS sequence"/>
</dbReference>
<name>A0A1G1ZQ33_9BACT</name>
<proteinExistence type="predicted"/>
<protein>
    <submittedName>
        <fullName evidence="1">Uncharacterized protein</fullName>
    </submittedName>
</protein>
<evidence type="ECO:0000313" key="2">
    <source>
        <dbReference type="Proteomes" id="UP000177942"/>
    </source>
</evidence>
<gene>
    <name evidence="1" type="ORF">A3A16_00890</name>
</gene>